<proteinExistence type="predicted"/>
<evidence type="ECO:0000313" key="1">
    <source>
        <dbReference type="EMBL" id="JAH05006.1"/>
    </source>
</evidence>
<accession>A0A0E9PK46</accession>
<name>A0A0E9PK46_ANGAN</name>
<protein>
    <submittedName>
        <fullName evidence="1">Uncharacterized protein</fullName>
    </submittedName>
</protein>
<sequence length="69" mass="8280">MGGTEPRSHKIKALQIFPENLSQKNANKFFTDPKYIYWIRSRLHFYLHCISMHAKYKIHQFTSCCCWKG</sequence>
<reference evidence="1" key="2">
    <citation type="journal article" date="2015" name="Fish Shellfish Immunol.">
        <title>Early steps in the European eel (Anguilla anguilla)-Vibrio vulnificus interaction in the gills: Role of the RtxA13 toxin.</title>
        <authorList>
            <person name="Callol A."/>
            <person name="Pajuelo D."/>
            <person name="Ebbesson L."/>
            <person name="Teles M."/>
            <person name="MacKenzie S."/>
            <person name="Amaro C."/>
        </authorList>
    </citation>
    <scope>NUCLEOTIDE SEQUENCE</scope>
</reference>
<organism evidence="1">
    <name type="scientific">Anguilla anguilla</name>
    <name type="common">European freshwater eel</name>
    <name type="synonym">Muraena anguilla</name>
    <dbReference type="NCBI Taxonomy" id="7936"/>
    <lineage>
        <taxon>Eukaryota</taxon>
        <taxon>Metazoa</taxon>
        <taxon>Chordata</taxon>
        <taxon>Craniata</taxon>
        <taxon>Vertebrata</taxon>
        <taxon>Euteleostomi</taxon>
        <taxon>Actinopterygii</taxon>
        <taxon>Neopterygii</taxon>
        <taxon>Teleostei</taxon>
        <taxon>Anguilliformes</taxon>
        <taxon>Anguillidae</taxon>
        <taxon>Anguilla</taxon>
    </lineage>
</organism>
<dbReference type="EMBL" id="GBXM01103571">
    <property type="protein sequence ID" value="JAH05006.1"/>
    <property type="molecule type" value="Transcribed_RNA"/>
</dbReference>
<reference evidence="1" key="1">
    <citation type="submission" date="2014-11" db="EMBL/GenBank/DDBJ databases">
        <authorList>
            <person name="Amaro Gonzalez C."/>
        </authorList>
    </citation>
    <scope>NUCLEOTIDE SEQUENCE</scope>
</reference>
<dbReference type="AlphaFoldDB" id="A0A0E9PK46"/>